<evidence type="ECO:0000256" key="3">
    <source>
        <dbReference type="ARBA" id="ARBA00012795"/>
    </source>
</evidence>
<evidence type="ECO:0000256" key="8">
    <source>
        <dbReference type="ARBA" id="ARBA00022691"/>
    </source>
</evidence>
<evidence type="ECO:0000313" key="12">
    <source>
        <dbReference type="EMBL" id="SPN99758.1"/>
    </source>
</evidence>
<keyword evidence="13" id="KW-1185">Reference proteome</keyword>
<dbReference type="GO" id="GO:0005737">
    <property type="term" value="C:cytoplasm"/>
    <property type="evidence" value="ECO:0007669"/>
    <property type="project" value="UniProtKB-SubCell"/>
</dbReference>
<evidence type="ECO:0000256" key="11">
    <source>
        <dbReference type="RuleBase" id="RU368004"/>
    </source>
</evidence>
<evidence type="ECO:0000256" key="1">
    <source>
        <dbReference type="ARBA" id="ARBA00004496"/>
    </source>
</evidence>
<keyword evidence="9 11" id="KW-0819">tRNA processing</keyword>
<dbReference type="EC" id="2.1.1.211" evidence="3 11"/>
<accession>A0AAE8SSR7</accession>
<evidence type="ECO:0000256" key="7">
    <source>
        <dbReference type="ARBA" id="ARBA00022679"/>
    </source>
</evidence>
<dbReference type="Pfam" id="PF07757">
    <property type="entry name" value="AdoMet_MTase"/>
    <property type="match status" value="1"/>
</dbReference>
<reference evidence="12" key="1">
    <citation type="submission" date="2018-03" db="EMBL/GenBank/DDBJ databases">
        <authorList>
            <person name="Guldener U."/>
        </authorList>
    </citation>
    <scope>NUCLEOTIDE SEQUENCE</scope>
</reference>
<dbReference type="PANTHER" id="PTHR21210:SF0">
    <property type="entry name" value="TRNA (URACIL-O(2)-)-METHYLTRANSFERASE-RELATED"/>
    <property type="match status" value="1"/>
</dbReference>
<evidence type="ECO:0000256" key="4">
    <source>
        <dbReference type="ARBA" id="ARBA00017788"/>
    </source>
</evidence>
<gene>
    <name evidence="12" type="ORF">DNG_02609</name>
</gene>
<proteinExistence type="inferred from homology"/>
<keyword evidence="6 11" id="KW-0489">Methyltransferase</keyword>
<protein>
    <recommendedName>
        <fullName evidence="4 11">tRNA (uracil-O(2)-)-methyltransferase</fullName>
        <ecNumber evidence="3 11">2.1.1.211</ecNumber>
    </recommendedName>
</protein>
<comment type="similarity">
    <text evidence="2 11">Belongs to the TRM44 family.</text>
</comment>
<sequence>MVKFEPRHFEESDDPLIRDVSGNLWAPILEHPCSFDPSQFVNVMTNFMHNPNYNSNWLFRADILSNRGSARMGPPVPGVPPRTTSFEGFELEDALVRKLIPRNPNRDRPLEQTCLFLRSEDGEGGRVRSLVVYIPHLTSPEEVPFYHPSVRGIAHLHEWDPSSASPGGKVSIHLWPFAREDLRANNRMQRTALMLLQLLHKHGEGRVAGYVKRVTHDTLIPQKRFQDRHTALKSRYAKDLLDSWAEATDPKKHVFEDIAIAAFLIELWADMYKEGDGKFPGFVDIGCGNGLLVYLLRKEGYAGWGFDARARKSWSQYNIQDAAPDDTSPLRDSLQARVLLPSFVARPAPGEGDDDVSGEQGLVHDGVFPKGTFIISNHADELTPWTPILAAQSQSPFIIIPCCSHDLSGARFRAPAPKDTSKGTSAYASLVSWVEKLARECHYEVETEMLRIPSTRNTALVGRKPTGVADLEGIISKYGGTAGYYENVSKLLKTGPRGH</sequence>
<comment type="caution">
    <text evidence="12">The sequence shown here is derived from an EMBL/GenBank/DDBJ whole genome shotgun (WGS) entry which is preliminary data.</text>
</comment>
<evidence type="ECO:0000256" key="2">
    <source>
        <dbReference type="ARBA" id="ARBA00009056"/>
    </source>
</evidence>
<dbReference type="Proteomes" id="UP001187682">
    <property type="component" value="Unassembled WGS sequence"/>
</dbReference>
<evidence type="ECO:0000256" key="10">
    <source>
        <dbReference type="ARBA" id="ARBA00047957"/>
    </source>
</evidence>
<dbReference type="GO" id="GO:0141101">
    <property type="term" value="F:tRNA(Ser) (uridine(44)-2'-O-)-methyltransferase activity"/>
    <property type="evidence" value="ECO:0007669"/>
    <property type="project" value="UniProtKB-EC"/>
</dbReference>
<comment type="function">
    <text evidence="11">Adenosyl-L-methionine (AdoMet)-dependent tRNA (uracil-O(2)-)-methyltransferase.</text>
</comment>
<dbReference type="GO" id="GO:0030488">
    <property type="term" value="P:tRNA methylation"/>
    <property type="evidence" value="ECO:0007669"/>
    <property type="project" value="UniProtKB-UniRule"/>
</dbReference>
<keyword evidence="8 11" id="KW-0949">S-adenosyl-L-methionine</keyword>
<organism evidence="12 13">
    <name type="scientific">Cephalotrichum gorgonifer</name>
    <dbReference type="NCBI Taxonomy" id="2041049"/>
    <lineage>
        <taxon>Eukaryota</taxon>
        <taxon>Fungi</taxon>
        <taxon>Dikarya</taxon>
        <taxon>Ascomycota</taxon>
        <taxon>Pezizomycotina</taxon>
        <taxon>Sordariomycetes</taxon>
        <taxon>Hypocreomycetidae</taxon>
        <taxon>Microascales</taxon>
        <taxon>Microascaceae</taxon>
        <taxon>Cephalotrichum</taxon>
    </lineage>
</organism>
<comment type="catalytic activity">
    <reaction evidence="10 11">
        <text>uridine(44) in tRNA(Ser) + S-adenosyl-L-methionine = 2'-O-methyluridine(44) in tRNA(Ser) + S-adenosyl-L-homocysteine + H(+)</text>
        <dbReference type="Rhea" id="RHEA:43100"/>
        <dbReference type="Rhea" id="RHEA-COMP:10339"/>
        <dbReference type="Rhea" id="RHEA-COMP:10340"/>
        <dbReference type="ChEBI" id="CHEBI:15378"/>
        <dbReference type="ChEBI" id="CHEBI:57856"/>
        <dbReference type="ChEBI" id="CHEBI:59789"/>
        <dbReference type="ChEBI" id="CHEBI:65315"/>
        <dbReference type="ChEBI" id="CHEBI:74478"/>
        <dbReference type="EC" id="2.1.1.211"/>
    </reaction>
</comment>
<dbReference type="AlphaFoldDB" id="A0AAE8SSR7"/>
<dbReference type="InterPro" id="IPR011671">
    <property type="entry name" value="tRNA_uracil_MeTrfase"/>
</dbReference>
<comment type="subcellular location">
    <subcellularLocation>
        <location evidence="1 11">Cytoplasm</location>
    </subcellularLocation>
</comment>
<dbReference type="PANTHER" id="PTHR21210">
    <property type="entry name" value="TRNA (URACIL-O(2)-)-METHYLTRANSFERASE-RELATED"/>
    <property type="match status" value="1"/>
</dbReference>
<name>A0AAE8SSR7_9PEZI</name>
<evidence type="ECO:0000313" key="13">
    <source>
        <dbReference type="Proteomes" id="UP001187682"/>
    </source>
</evidence>
<dbReference type="EMBL" id="ONZQ02000003">
    <property type="protein sequence ID" value="SPN99758.1"/>
    <property type="molecule type" value="Genomic_DNA"/>
</dbReference>
<evidence type="ECO:0000256" key="6">
    <source>
        <dbReference type="ARBA" id="ARBA00022603"/>
    </source>
</evidence>
<evidence type="ECO:0000256" key="9">
    <source>
        <dbReference type="ARBA" id="ARBA00022694"/>
    </source>
</evidence>
<keyword evidence="5 11" id="KW-0963">Cytoplasm</keyword>
<keyword evidence="7 11" id="KW-0808">Transferase</keyword>
<evidence type="ECO:0000256" key="5">
    <source>
        <dbReference type="ARBA" id="ARBA00022490"/>
    </source>
</evidence>